<evidence type="ECO:0008006" key="3">
    <source>
        <dbReference type="Google" id="ProtNLM"/>
    </source>
</evidence>
<dbReference type="KEGG" id="pchm:VFPPC_13767"/>
<dbReference type="OrthoDB" id="2326446at2759"/>
<dbReference type="Gene3D" id="3.40.630.30">
    <property type="match status" value="1"/>
</dbReference>
<proteinExistence type="predicted"/>
<evidence type="ECO:0000313" key="2">
    <source>
        <dbReference type="Proteomes" id="UP000078397"/>
    </source>
</evidence>
<gene>
    <name evidence="1" type="ORF">VFPPC_13767</name>
</gene>
<dbReference type="Proteomes" id="UP000078397">
    <property type="component" value="Unassembled WGS sequence"/>
</dbReference>
<dbReference type="STRING" id="1380566.A0A179FTN5"/>
<organism evidence="1 2">
    <name type="scientific">Pochonia chlamydosporia 170</name>
    <dbReference type="NCBI Taxonomy" id="1380566"/>
    <lineage>
        <taxon>Eukaryota</taxon>
        <taxon>Fungi</taxon>
        <taxon>Dikarya</taxon>
        <taxon>Ascomycota</taxon>
        <taxon>Pezizomycotina</taxon>
        <taxon>Sordariomycetes</taxon>
        <taxon>Hypocreomycetidae</taxon>
        <taxon>Hypocreales</taxon>
        <taxon>Clavicipitaceae</taxon>
        <taxon>Pochonia</taxon>
    </lineage>
</organism>
<dbReference type="RefSeq" id="XP_018145845.1">
    <property type="nucleotide sequence ID" value="XM_018291539.1"/>
</dbReference>
<accession>A0A179FTN5</accession>
<keyword evidence="2" id="KW-1185">Reference proteome</keyword>
<sequence>MGRNSTDAVKAKNSVCLIPWDTENHAQSQRLFDQRVACTWDYEVVEEWKGTVRKGTKLMYWIVLGEETEGRDTMMEAHLRQFPKEKEPLIDTATMMGNAPVTPTKRAFVPIGHIGMEVFPKLNEEFSLPPLTYWVKSLYISGALQSGGLGRKAMHQIERTASSTPFNCSVIALDTVSGAFQRSEESLKGFYDDRGLPRPEEVRTNEDWYLRQGYETMGMKEAAYMWTHPETGDVVPIPCVYLKKDL</sequence>
<comment type="caution">
    <text evidence="1">The sequence shown here is derived from an EMBL/GenBank/DDBJ whole genome shotgun (WGS) entry which is preliminary data.</text>
</comment>
<dbReference type="EMBL" id="LSBJ02000003">
    <property type="protein sequence ID" value="OAQ68995.1"/>
    <property type="molecule type" value="Genomic_DNA"/>
</dbReference>
<dbReference type="GeneID" id="28855533"/>
<name>A0A179FTN5_METCM</name>
<reference evidence="1 2" key="1">
    <citation type="journal article" date="2016" name="PLoS Pathog.">
        <title>Biosynthesis of antibiotic leucinostatins in bio-control fungus Purpureocillium lilacinum and their inhibition on phytophthora revealed by genome mining.</title>
        <authorList>
            <person name="Wang G."/>
            <person name="Liu Z."/>
            <person name="Lin R."/>
            <person name="Li E."/>
            <person name="Mao Z."/>
            <person name="Ling J."/>
            <person name="Yang Y."/>
            <person name="Yin W.B."/>
            <person name="Xie B."/>
        </authorList>
    </citation>
    <scope>NUCLEOTIDE SEQUENCE [LARGE SCALE GENOMIC DNA]</scope>
    <source>
        <strain evidence="1">170</strain>
    </source>
</reference>
<dbReference type="AlphaFoldDB" id="A0A179FTN5"/>
<evidence type="ECO:0000313" key="1">
    <source>
        <dbReference type="EMBL" id="OAQ68995.1"/>
    </source>
</evidence>
<protein>
    <recommendedName>
        <fullName evidence="3">N-acetyltransferase domain-containing protein</fullName>
    </recommendedName>
</protein>